<comment type="similarity">
    <text evidence="2 8">Belongs to the major facilitator superfamily. Sugar transporter (TC 2.A.1.1) family.</text>
</comment>
<dbReference type="CDD" id="cd17358">
    <property type="entry name" value="MFS_GLUT6_8_Class3_like"/>
    <property type="match status" value="1"/>
</dbReference>
<dbReference type="InterPro" id="IPR005828">
    <property type="entry name" value="MFS_sugar_transport-like"/>
</dbReference>
<dbReference type="InterPro" id="IPR050549">
    <property type="entry name" value="MFS_Trehalose_Transporter"/>
</dbReference>
<feature type="transmembrane region" description="Helical" evidence="9">
    <location>
        <begin position="307"/>
        <end position="329"/>
    </location>
</feature>
<evidence type="ECO:0000259" key="10">
    <source>
        <dbReference type="PROSITE" id="PS50850"/>
    </source>
</evidence>
<evidence type="ECO:0000256" key="3">
    <source>
        <dbReference type="ARBA" id="ARBA00022448"/>
    </source>
</evidence>
<keyword evidence="3 8" id="KW-0813">Transport</keyword>
<keyword evidence="12" id="KW-1185">Reference proteome</keyword>
<feature type="transmembrane region" description="Helical" evidence="9">
    <location>
        <begin position="189"/>
        <end position="210"/>
    </location>
</feature>
<dbReference type="EMBL" id="EQ973777">
    <property type="protein sequence ID" value="EEF49776.1"/>
    <property type="molecule type" value="Genomic_DNA"/>
</dbReference>
<evidence type="ECO:0000256" key="1">
    <source>
        <dbReference type="ARBA" id="ARBA00004141"/>
    </source>
</evidence>
<dbReference type="FunFam" id="1.20.1250.20:FF:000043">
    <property type="entry name" value="sugar transporter ERD6-like 6"/>
    <property type="match status" value="1"/>
</dbReference>
<protein>
    <submittedName>
        <fullName evidence="11">Sugar transporter, putative</fullName>
        <ecNumber evidence="11">1.3.1.74</ecNumber>
    </submittedName>
</protein>
<dbReference type="PROSITE" id="PS00216">
    <property type="entry name" value="SUGAR_TRANSPORT_1"/>
    <property type="match status" value="1"/>
</dbReference>
<feature type="transmembrane region" description="Helical" evidence="9">
    <location>
        <begin position="37"/>
        <end position="57"/>
    </location>
</feature>
<evidence type="ECO:0000313" key="11">
    <source>
        <dbReference type="EMBL" id="EEF49776.1"/>
    </source>
</evidence>
<dbReference type="OMA" id="STSEQWR"/>
<dbReference type="Gene3D" id="1.20.1250.20">
    <property type="entry name" value="MFS general substrate transporter like domains"/>
    <property type="match status" value="1"/>
</dbReference>
<dbReference type="InterPro" id="IPR005829">
    <property type="entry name" value="Sugar_transporter_CS"/>
</dbReference>
<dbReference type="InterPro" id="IPR036259">
    <property type="entry name" value="MFS_trans_sf"/>
</dbReference>
<organism evidence="11 12">
    <name type="scientific">Ricinus communis</name>
    <name type="common">Castor bean</name>
    <dbReference type="NCBI Taxonomy" id="3988"/>
    <lineage>
        <taxon>Eukaryota</taxon>
        <taxon>Viridiplantae</taxon>
        <taxon>Streptophyta</taxon>
        <taxon>Embryophyta</taxon>
        <taxon>Tracheophyta</taxon>
        <taxon>Spermatophyta</taxon>
        <taxon>Magnoliopsida</taxon>
        <taxon>eudicotyledons</taxon>
        <taxon>Gunneridae</taxon>
        <taxon>Pentapetalae</taxon>
        <taxon>rosids</taxon>
        <taxon>fabids</taxon>
        <taxon>Malpighiales</taxon>
        <taxon>Euphorbiaceae</taxon>
        <taxon>Acalyphoideae</taxon>
        <taxon>Acalypheae</taxon>
        <taxon>Ricinus</taxon>
    </lineage>
</organism>
<dbReference type="InterPro" id="IPR003663">
    <property type="entry name" value="Sugar/inositol_transpt"/>
</dbReference>
<keyword evidence="4 11" id="KW-0762">Sugar transport</keyword>
<dbReference type="PANTHER" id="PTHR48021:SF3">
    <property type="entry name" value="MAJOR FACILITATOR SUPERFAMILY (MFS) PROFILE DOMAIN-CONTAINING PROTEIN"/>
    <property type="match status" value="1"/>
</dbReference>
<feature type="domain" description="Major facilitator superfamily (MFS) profile" evidence="10">
    <location>
        <begin position="41"/>
        <end position="461"/>
    </location>
</feature>
<dbReference type="NCBIfam" id="TIGR00879">
    <property type="entry name" value="SP"/>
    <property type="match status" value="1"/>
</dbReference>
<keyword evidence="6 9" id="KW-1133">Transmembrane helix</keyword>
<dbReference type="AlphaFoldDB" id="B9RF05"/>
<dbReference type="SUPFAM" id="SSF103473">
    <property type="entry name" value="MFS general substrate transporter"/>
    <property type="match status" value="1"/>
</dbReference>
<feature type="transmembrane region" description="Helical" evidence="9">
    <location>
        <begin position="371"/>
        <end position="396"/>
    </location>
</feature>
<evidence type="ECO:0000313" key="12">
    <source>
        <dbReference type="Proteomes" id="UP000008311"/>
    </source>
</evidence>
<dbReference type="PRINTS" id="PR00171">
    <property type="entry name" value="SUGRTRNSPORT"/>
</dbReference>
<feature type="transmembrane region" description="Helical" evidence="9">
    <location>
        <begin position="408"/>
        <end position="427"/>
    </location>
</feature>
<feature type="transmembrane region" description="Helical" evidence="9">
    <location>
        <begin position="77"/>
        <end position="95"/>
    </location>
</feature>
<dbReference type="GO" id="GO:0055085">
    <property type="term" value="P:transmembrane transport"/>
    <property type="evidence" value="ECO:0000318"/>
    <property type="project" value="GO_Central"/>
</dbReference>
<dbReference type="Pfam" id="PF00083">
    <property type="entry name" value="Sugar_tr"/>
    <property type="match status" value="1"/>
</dbReference>
<dbReference type="eggNOG" id="KOG0254">
    <property type="taxonomic scope" value="Eukaryota"/>
</dbReference>
<feature type="transmembrane region" description="Helical" evidence="9">
    <location>
        <begin position="107"/>
        <end position="130"/>
    </location>
</feature>
<name>B9RF05_RICCO</name>
<accession>B9RF05</accession>
<dbReference type="EC" id="1.3.1.74" evidence="11"/>
<evidence type="ECO:0000256" key="9">
    <source>
        <dbReference type="SAM" id="Phobius"/>
    </source>
</evidence>
<dbReference type="GO" id="GO:0032440">
    <property type="term" value="F:2-alkenal reductase [NAD(P)H] activity"/>
    <property type="evidence" value="ECO:0007669"/>
    <property type="project" value="UniProtKB-EC"/>
</dbReference>
<dbReference type="PROSITE" id="PS00217">
    <property type="entry name" value="SUGAR_TRANSPORT_2"/>
    <property type="match status" value="1"/>
</dbReference>
<proteinExistence type="inferred from homology"/>
<sequence length="479" mass="51465">MEDETSLLDNSLLEHGSSNGHHHPPETGGSAAGATSMLVFTTFIAVCGSYVFGAVLGYSSPAETGIMDDLGLSLAEYSVFGSIMSIGAMCGAVFSGKIADLIGRRGAMGISQILCTVGWLAIIFSQGAWLLDLGRLFTGFGVGLLSYVTPVYIAEITPKNLRGGFAAVHQFVLSVGTALTYFIGAILSWRILALIGIIPSVTQLVGLFIIPESPRWLAKIDRGKDSEAALRRLRGENADISEEATEIKEYIETLKQLPEGTVLDLFQRVYARSLIVGIGIMLLQQFAGTNAVNFYASSIFESAGFSADVGTVVMALVKIPMALLGIFLMDRTGRKPLLMTSAMGTCIGCFLTALAFALQDLQQRKEYFTPILVFAGIIIYNASSGLGLAGIPWLIMSEIFPINMKGSAGSLVSLVNWLSSWIVAYFFNFLMEWSSAGTFFIFFGTSCLTVAFVAKLIPETKGRTLEEIQAVMNPATDIK</sequence>
<gene>
    <name evidence="11" type="ORF">RCOM_1430110</name>
</gene>
<feature type="transmembrane region" description="Helical" evidence="9">
    <location>
        <begin position="269"/>
        <end position="287"/>
    </location>
</feature>
<keyword evidence="5 9" id="KW-0812">Transmembrane</keyword>
<feature type="transmembrane region" description="Helical" evidence="9">
    <location>
        <begin position="336"/>
        <end position="359"/>
    </location>
</feature>
<dbReference type="GO" id="GO:0051119">
    <property type="term" value="F:sugar transmembrane transporter activity"/>
    <property type="evidence" value="ECO:0007669"/>
    <property type="project" value="InterPro"/>
</dbReference>
<evidence type="ECO:0000256" key="7">
    <source>
        <dbReference type="ARBA" id="ARBA00023136"/>
    </source>
</evidence>
<evidence type="ECO:0000256" key="2">
    <source>
        <dbReference type="ARBA" id="ARBA00010992"/>
    </source>
</evidence>
<feature type="transmembrane region" description="Helical" evidence="9">
    <location>
        <begin position="136"/>
        <end position="153"/>
    </location>
</feature>
<dbReference type="GO" id="GO:0022857">
    <property type="term" value="F:transmembrane transporter activity"/>
    <property type="evidence" value="ECO:0000318"/>
    <property type="project" value="GO_Central"/>
</dbReference>
<dbReference type="InterPro" id="IPR044775">
    <property type="entry name" value="MFS_ERD6/Tret1-like"/>
</dbReference>
<dbReference type="PANTHER" id="PTHR48021">
    <property type="match status" value="1"/>
</dbReference>
<feature type="transmembrane region" description="Helical" evidence="9">
    <location>
        <begin position="433"/>
        <end position="454"/>
    </location>
</feature>
<evidence type="ECO:0000256" key="5">
    <source>
        <dbReference type="ARBA" id="ARBA00022692"/>
    </source>
</evidence>
<dbReference type="InterPro" id="IPR020846">
    <property type="entry name" value="MFS_dom"/>
</dbReference>
<evidence type="ECO:0000256" key="8">
    <source>
        <dbReference type="RuleBase" id="RU003346"/>
    </source>
</evidence>
<dbReference type="Proteomes" id="UP000008311">
    <property type="component" value="Unassembled WGS sequence"/>
</dbReference>
<dbReference type="KEGG" id="rcu:8285508"/>
<keyword evidence="7 9" id="KW-0472">Membrane</keyword>
<feature type="transmembrane region" description="Helical" evidence="9">
    <location>
        <begin position="165"/>
        <end position="183"/>
    </location>
</feature>
<dbReference type="InParanoid" id="B9RF05"/>
<dbReference type="OrthoDB" id="6133115at2759"/>
<comment type="subcellular location">
    <subcellularLocation>
        <location evidence="1">Membrane</location>
        <topology evidence="1">Multi-pass membrane protein</topology>
    </subcellularLocation>
</comment>
<reference evidence="12" key="1">
    <citation type="journal article" date="2010" name="Nat. Biotechnol.">
        <title>Draft genome sequence of the oilseed species Ricinus communis.</title>
        <authorList>
            <person name="Chan A.P."/>
            <person name="Crabtree J."/>
            <person name="Zhao Q."/>
            <person name="Lorenzi H."/>
            <person name="Orvis J."/>
            <person name="Puiu D."/>
            <person name="Melake-Berhan A."/>
            <person name="Jones K.M."/>
            <person name="Redman J."/>
            <person name="Chen G."/>
            <person name="Cahoon E.B."/>
            <person name="Gedil M."/>
            <person name="Stanke M."/>
            <person name="Haas B.J."/>
            <person name="Wortman J.R."/>
            <person name="Fraser-Liggett C.M."/>
            <person name="Ravel J."/>
            <person name="Rabinowicz P.D."/>
        </authorList>
    </citation>
    <scope>NUCLEOTIDE SEQUENCE [LARGE SCALE GENOMIC DNA]</scope>
    <source>
        <strain evidence="12">cv. Hale</strain>
    </source>
</reference>
<dbReference type="PROSITE" id="PS50850">
    <property type="entry name" value="MFS"/>
    <property type="match status" value="1"/>
</dbReference>
<dbReference type="GO" id="GO:0016020">
    <property type="term" value="C:membrane"/>
    <property type="evidence" value="ECO:0000318"/>
    <property type="project" value="GO_Central"/>
</dbReference>
<keyword evidence="11" id="KW-0560">Oxidoreductase</keyword>
<evidence type="ECO:0000256" key="4">
    <source>
        <dbReference type="ARBA" id="ARBA00022597"/>
    </source>
</evidence>
<evidence type="ECO:0000256" key="6">
    <source>
        <dbReference type="ARBA" id="ARBA00022989"/>
    </source>
</evidence>